<evidence type="ECO:0000313" key="3">
    <source>
        <dbReference type="Proteomes" id="UP000038009"/>
    </source>
</evidence>
<keyword evidence="3" id="KW-1185">Reference proteome</keyword>
<evidence type="ECO:0000313" key="2">
    <source>
        <dbReference type="EMBL" id="KPI88306.1"/>
    </source>
</evidence>
<comment type="caution">
    <text evidence="2">The sequence shown here is derived from an EMBL/GenBank/DDBJ whole genome shotgun (WGS) entry which is preliminary data.</text>
</comment>
<dbReference type="VEuPathDB" id="TriTrypDB:Lsey_0055_0190"/>
<organism evidence="2 3">
    <name type="scientific">Leptomonas seymouri</name>
    <dbReference type="NCBI Taxonomy" id="5684"/>
    <lineage>
        <taxon>Eukaryota</taxon>
        <taxon>Discoba</taxon>
        <taxon>Euglenozoa</taxon>
        <taxon>Kinetoplastea</taxon>
        <taxon>Metakinetoplastina</taxon>
        <taxon>Trypanosomatida</taxon>
        <taxon>Trypanosomatidae</taxon>
        <taxon>Leishmaniinae</taxon>
        <taxon>Leptomonas</taxon>
    </lineage>
</organism>
<dbReference type="OMA" id="YMPIVDE"/>
<feature type="region of interest" description="Disordered" evidence="1">
    <location>
        <begin position="501"/>
        <end position="591"/>
    </location>
</feature>
<accession>A0A0N0P724</accession>
<dbReference type="AlphaFoldDB" id="A0A0N0P724"/>
<evidence type="ECO:0008006" key="4">
    <source>
        <dbReference type="Google" id="ProtNLM"/>
    </source>
</evidence>
<proteinExistence type="predicted"/>
<feature type="compositionally biased region" description="Polar residues" evidence="1">
    <location>
        <begin position="509"/>
        <end position="518"/>
    </location>
</feature>
<name>A0A0N0P724_LEPSE</name>
<evidence type="ECO:0000256" key="1">
    <source>
        <dbReference type="SAM" id="MobiDB-lite"/>
    </source>
</evidence>
<feature type="region of interest" description="Disordered" evidence="1">
    <location>
        <begin position="18"/>
        <end position="61"/>
    </location>
</feature>
<feature type="compositionally biased region" description="Polar residues" evidence="1">
    <location>
        <begin position="547"/>
        <end position="584"/>
    </location>
</feature>
<dbReference type="OrthoDB" id="263145at2759"/>
<feature type="compositionally biased region" description="Low complexity" evidence="1">
    <location>
        <begin position="44"/>
        <end position="61"/>
    </location>
</feature>
<sequence>MITDSIEYEDVENLKNVLSSPVDSPRGECGDAVCGLSATRSERSSQPSSWSSRYDSPSRKSSCGLSSYMPIVDEEVGSAANSPHGTTSWPEEEQQPALPAARVEAFHNADYVRQVRRWQQVENFYMKHDGWCEHRVIVLLQEAFRCSYANLKDARDEGSISHEVFAARAAELRNSLMAIKKEYRRTLERTKERSGDLSGIASKAVTCIASVYPWSSEGFVLGFEENLKYGDVSGIAKCSAHRGAPLGSPMFGDNATANAASSPSTTAVLLPKLEPESAERDYDEGEDLGIPESVVAGGRSRRVATPRVTLMPLPPRRQLFQEKITKITATSNATTAEDGSPTVWPAHSSAPVAASFLFAFPQPDSQVRGATASPPPSGGRCSPVPVPPPHIAGPLRAGEMRFLEKRQLILQGMAFVSRSLASSSFIASRRAAIAAATMRLRLEQVKEKEDGKSGSQVASLLGSCMLGLETHPQQQQQRPCSPLLTAPILPTRYMIDVSPTPNEAAVFDSNPSSGTRHSSPGGAHNRHTRGNPTLCSDGGVAGEARSLPSSITKRAMGMTNTGTSNNALFQNSIPYNESTNNSGPMRSLPHSYTARNRSGPAVIQSQPRSYTSRCVSTQPGNADIASATSAPLSRVAAPCPVFRVDVPERLVLPAAPPTYGQDTPVTSGYSAIHTVAADLAAVVRAAPAPLPPCYTSHIRRDRIRMLPSRSCAPYSGIPPVSVVDEQNLKELW</sequence>
<reference evidence="2 3" key="1">
    <citation type="journal article" date="2015" name="PLoS Pathog.">
        <title>Leptomonas seymouri: Adaptations to the Dixenous Life Cycle Analyzed by Genome Sequencing, Transcriptome Profiling and Co-infection with Leishmania donovani.</title>
        <authorList>
            <person name="Kraeva N."/>
            <person name="Butenko A."/>
            <person name="Hlavacova J."/>
            <person name="Kostygov A."/>
            <person name="Myskova J."/>
            <person name="Grybchuk D."/>
            <person name="Lestinova T."/>
            <person name="Votypka J."/>
            <person name="Volf P."/>
            <person name="Opperdoes F."/>
            <person name="Flegontov P."/>
            <person name="Lukes J."/>
            <person name="Yurchenko V."/>
        </authorList>
    </citation>
    <scope>NUCLEOTIDE SEQUENCE [LARGE SCALE GENOMIC DNA]</scope>
    <source>
        <strain evidence="2 3">ATCC 30220</strain>
    </source>
</reference>
<dbReference type="Proteomes" id="UP000038009">
    <property type="component" value="Unassembled WGS sequence"/>
</dbReference>
<protein>
    <recommendedName>
        <fullName evidence="4">Ch28 protein</fullName>
    </recommendedName>
</protein>
<gene>
    <name evidence="2" type="ORF">ABL78_2605</name>
</gene>
<dbReference type="EMBL" id="LJSK01000055">
    <property type="protein sequence ID" value="KPI88306.1"/>
    <property type="molecule type" value="Genomic_DNA"/>
</dbReference>